<feature type="domain" description="SET" evidence="1">
    <location>
        <begin position="1"/>
        <end position="116"/>
    </location>
</feature>
<dbReference type="RefSeq" id="WP_008190148.1">
    <property type="nucleotide sequence ID" value="NZ_GL890970.1"/>
</dbReference>
<dbReference type="AlphaFoldDB" id="F4Y1U7"/>
<organism evidence="2 3">
    <name type="scientific">Moorena producens 3L</name>
    <dbReference type="NCBI Taxonomy" id="489825"/>
    <lineage>
        <taxon>Bacteria</taxon>
        <taxon>Bacillati</taxon>
        <taxon>Cyanobacteriota</taxon>
        <taxon>Cyanophyceae</taxon>
        <taxon>Coleofasciculales</taxon>
        <taxon>Coleofasciculaceae</taxon>
        <taxon>Moorena</taxon>
    </lineage>
</organism>
<evidence type="ECO:0000313" key="2">
    <source>
        <dbReference type="EMBL" id="EGJ29239.1"/>
    </source>
</evidence>
<dbReference type="GO" id="GO:0062122">
    <property type="term" value="F:histone H3K37 methyltransferase activity"/>
    <property type="evidence" value="ECO:0007669"/>
    <property type="project" value="InterPro"/>
</dbReference>
<accession>F4Y1U7</accession>
<reference evidence="3" key="1">
    <citation type="journal article" date="2011" name="Proc. Natl. Acad. Sci. U.S.A.">
        <title>Genomic insights into the physiology and ecology of the marine filamentous cyanobacterium Lyngbya majuscula.</title>
        <authorList>
            <person name="Jones A.C."/>
            <person name="Monroe E.A."/>
            <person name="Podell S."/>
            <person name="Hess W.R."/>
            <person name="Klages S."/>
            <person name="Esquenazi E."/>
            <person name="Niessen S."/>
            <person name="Hoover H."/>
            <person name="Rothmann M."/>
            <person name="Lasken R.S."/>
            <person name="Yates J.R.III."/>
            <person name="Reinhardt R."/>
            <person name="Kube M."/>
            <person name="Burkart M.D."/>
            <person name="Allen E.E."/>
            <person name="Dorrestein P.C."/>
            <person name="Gerwick W.H."/>
            <person name="Gerwick L."/>
        </authorList>
    </citation>
    <scope>NUCLEOTIDE SEQUENCE [LARGE SCALE GENOMIC DNA]</scope>
    <source>
        <strain evidence="3">3L</strain>
    </source>
</reference>
<dbReference type="Proteomes" id="UP000003959">
    <property type="component" value="Unassembled WGS sequence"/>
</dbReference>
<dbReference type="PIRSF" id="PIRSF022536">
    <property type="entry name" value="A612L_SET"/>
    <property type="match status" value="1"/>
</dbReference>
<proteinExistence type="predicted"/>
<dbReference type="Gene3D" id="2.170.270.10">
    <property type="entry name" value="SET domain"/>
    <property type="match status" value="1"/>
</dbReference>
<dbReference type="Pfam" id="PF00856">
    <property type="entry name" value="SET"/>
    <property type="match status" value="1"/>
</dbReference>
<gene>
    <name evidence="2" type="ORF">LYNGBM3L_66960</name>
</gene>
<sequence length="128" mass="14536">MIEVKFFDKKERGIVSTKLITKDTLIEAAPVGSFPAEQWSIINKTEVFKYCFVIPAEYEKKQNVGGYIAFGLSSLCNHSETPNAYINWVKDEIGLWAHLIASKDIQPGEEVLLLYTNIDQYSLANKFI</sequence>
<evidence type="ECO:0000313" key="3">
    <source>
        <dbReference type="Proteomes" id="UP000003959"/>
    </source>
</evidence>
<protein>
    <recommendedName>
        <fullName evidence="1">SET domain-containing protein</fullName>
    </recommendedName>
</protein>
<dbReference type="EMBL" id="GL890970">
    <property type="protein sequence ID" value="EGJ29239.1"/>
    <property type="molecule type" value="Genomic_DNA"/>
</dbReference>
<dbReference type="SMART" id="SM00317">
    <property type="entry name" value="SET"/>
    <property type="match status" value="1"/>
</dbReference>
<evidence type="ECO:0000259" key="1">
    <source>
        <dbReference type="PROSITE" id="PS50280"/>
    </source>
</evidence>
<dbReference type="eggNOG" id="COG2940">
    <property type="taxonomic scope" value="Bacteria"/>
</dbReference>
<name>F4Y1U7_9CYAN</name>
<dbReference type="InterPro" id="IPR009207">
    <property type="entry name" value="SET7_MeTrfase"/>
</dbReference>
<dbReference type="HOGENOM" id="CLU_124044_1_0_3"/>
<dbReference type="SUPFAM" id="SSF82199">
    <property type="entry name" value="SET domain"/>
    <property type="match status" value="1"/>
</dbReference>
<dbReference type="OrthoDB" id="279507at2"/>
<dbReference type="InterPro" id="IPR046341">
    <property type="entry name" value="SET_dom_sf"/>
</dbReference>
<dbReference type="InterPro" id="IPR001214">
    <property type="entry name" value="SET_dom"/>
</dbReference>
<dbReference type="PROSITE" id="PS50280">
    <property type="entry name" value="SET"/>
    <property type="match status" value="1"/>
</dbReference>
<keyword evidence="3" id="KW-1185">Reference proteome</keyword>